<organism evidence="1 2">
    <name type="scientific">Dissostichus mawsoni</name>
    <name type="common">Antarctic cod</name>
    <dbReference type="NCBI Taxonomy" id="36200"/>
    <lineage>
        <taxon>Eukaryota</taxon>
        <taxon>Metazoa</taxon>
        <taxon>Chordata</taxon>
        <taxon>Craniata</taxon>
        <taxon>Vertebrata</taxon>
        <taxon>Euteleostomi</taxon>
        <taxon>Actinopterygii</taxon>
        <taxon>Neopterygii</taxon>
        <taxon>Teleostei</taxon>
        <taxon>Neoteleostei</taxon>
        <taxon>Acanthomorphata</taxon>
        <taxon>Eupercaria</taxon>
        <taxon>Perciformes</taxon>
        <taxon>Notothenioidei</taxon>
        <taxon>Nototheniidae</taxon>
        <taxon>Dissostichus</taxon>
    </lineage>
</organism>
<dbReference type="OrthoDB" id="8928178at2759"/>
<keyword evidence="2" id="KW-1185">Reference proteome</keyword>
<proteinExistence type="predicted"/>
<dbReference type="Proteomes" id="UP000518266">
    <property type="component" value="Unassembled WGS sequence"/>
</dbReference>
<dbReference type="AlphaFoldDB" id="A0A7J5YXC0"/>
<evidence type="ECO:0000313" key="1">
    <source>
        <dbReference type="EMBL" id="KAF3854165.1"/>
    </source>
</evidence>
<accession>A0A7J5YXC0</accession>
<reference evidence="1 2" key="1">
    <citation type="submission" date="2020-03" db="EMBL/GenBank/DDBJ databases">
        <title>Dissostichus mawsoni Genome sequencing and assembly.</title>
        <authorList>
            <person name="Park H."/>
        </authorList>
    </citation>
    <scope>NUCLEOTIDE SEQUENCE [LARGE SCALE GENOMIC DNA]</scope>
    <source>
        <strain evidence="1">DM0001</strain>
        <tissue evidence="1">Muscle</tissue>
    </source>
</reference>
<evidence type="ECO:0000313" key="2">
    <source>
        <dbReference type="Proteomes" id="UP000518266"/>
    </source>
</evidence>
<feature type="non-terminal residue" evidence="1">
    <location>
        <position position="1"/>
    </location>
</feature>
<protein>
    <submittedName>
        <fullName evidence="1">Uncharacterized protein</fullName>
    </submittedName>
</protein>
<name>A0A7J5YXC0_DISMA</name>
<comment type="caution">
    <text evidence="1">The sequence shown here is derived from an EMBL/GenBank/DDBJ whole genome shotgun (WGS) entry which is preliminary data.</text>
</comment>
<gene>
    <name evidence="1" type="ORF">F7725_022220</name>
</gene>
<dbReference type="EMBL" id="JAAKFY010000007">
    <property type="protein sequence ID" value="KAF3854165.1"/>
    <property type="molecule type" value="Genomic_DNA"/>
</dbReference>
<sequence>MRDLTGYIRSRHTSDFYLNHEGDIEKTAIGCALWQWHQLQTNKCREERCRSQRWKARMRNAILLHLEVQHPHSPMYKRLNSSVPVLKLYFKGDGCLLKDYRISRDSLEALMRVVSRAFQVPLSTVHRLVHQGVEDIAALRQSLIRLPAGPELEEVGQGFQQLANSPAFRSCVGAID</sequence>